<evidence type="ECO:0000313" key="3">
    <source>
        <dbReference type="Proteomes" id="UP000184074"/>
    </source>
</evidence>
<evidence type="ECO:0000313" key="2">
    <source>
        <dbReference type="EMBL" id="SHG90547.1"/>
    </source>
</evidence>
<feature type="transmembrane region" description="Helical" evidence="1">
    <location>
        <begin position="148"/>
        <end position="165"/>
    </location>
</feature>
<dbReference type="EMBL" id="FQXB01000001">
    <property type="protein sequence ID" value="SHG90547.1"/>
    <property type="molecule type" value="Genomic_DNA"/>
</dbReference>
<dbReference type="Pfam" id="PF06772">
    <property type="entry name" value="LtrA"/>
    <property type="match status" value="1"/>
</dbReference>
<keyword evidence="1" id="KW-0812">Transmembrane</keyword>
<feature type="transmembrane region" description="Helical" evidence="1">
    <location>
        <begin position="349"/>
        <end position="366"/>
    </location>
</feature>
<reference evidence="2 3" key="1">
    <citation type="submission" date="2016-11" db="EMBL/GenBank/DDBJ databases">
        <authorList>
            <person name="Jaros S."/>
            <person name="Januszkiewicz K."/>
            <person name="Wedrychowicz H."/>
        </authorList>
    </citation>
    <scope>NUCLEOTIDE SEQUENCE [LARGE SCALE GENOMIC DNA]</scope>
    <source>
        <strain evidence="2 3">DSM 28715</strain>
    </source>
</reference>
<keyword evidence="3" id="KW-1185">Reference proteome</keyword>
<dbReference type="RefSeq" id="WP_072900169.1">
    <property type="nucleotide sequence ID" value="NZ_FQXB01000001.1"/>
</dbReference>
<feature type="transmembrane region" description="Helical" evidence="1">
    <location>
        <begin position="310"/>
        <end position="329"/>
    </location>
</feature>
<proteinExistence type="predicted"/>
<keyword evidence="1" id="KW-0472">Membrane</keyword>
<dbReference type="PANTHER" id="PTHR36840:SF1">
    <property type="entry name" value="BLL5714 PROTEIN"/>
    <property type="match status" value="1"/>
</dbReference>
<dbReference type="STRING" id="1508389.SAMN05444003_1492"/>
<dbReference type="Proteomes" id="UP000184074">
    <property type="component" value="Unassembled WGS sequence"/>
</dbReference>
<sequence>MALHDHPMWRKPQHHHELDHTHEHVHWTELFYDLIHVVTIFQLGNYLSHHLDVQGFLVFAGVFVALWYAWGELSLFNSIYVSTDVWHRVIMSVMICTLMFMAAAIPAIEGGGWMFFALGFAANRAMLAALYLRARRVNASSHSMCSEQARNFAIFAVLFAITAFLPKPFAFWAFAAVMVATQLPYMIPEVSVLRFDRFIPRAGHMAERFALLTLIVLGEGFFKLVVTLSEKGIYKVSPDVLVNFVIGGVSMFVMCWIYFDFVGNGKPKDNRPSTLITWWLSHLSLMLCGVMVGVALAAEVKVGFWAPYPTKYAAIGCFGLAGYIAMLWALQHVIEHRVASEFGRGDVRLFGIALAITTFFIVPHVPAIVGNLLWGTALFSQIIIPVTRAWLRFRHE</sequence>
<gene>
    <name evidence="2" type="ORF">SAMN05444003_1492</name>
</gene>
<feature type="transmembrane region" description="Helical" evidence="1">
    <location>
        <begin position="85"/>
        <end position="107"/>
    </location>
</feature>
<name>A0A1M5NM53_9RHOB</name>
<dbReference type="OrthoDB" id="7698234at2"/>
<feature type="transmembrane region" description="Helical" evidence="1">
    <location>
        <begin position="275"/>
        <end position="298"/>
    </location>
</feature>
<dbReference type="PANTHER" id="PTHR36840">
    <property type="entry name" value="BLL5714 PROTEIN"/>
    <property type="match status" value="1"/>
</dbReference>
<keyword evidence="1" id="KW-1133">Transmembrane helix</keyword>
<feature type="transmembrane region" description="Helical" evidence="1">
    <location>
        <begin position="113"/>
        <end position="132"/>
    </location>
</feature>
<protein>
    <submittedName>
        <fullName evidence="2">Low temperature requirement protein LtrA</fullName>
    </submittedName>
</protein>
<feature type="transmembrane region" description="Helical" evidence="1">
    <location>
        <begin position="53"/>
        <end position="73"/>
    </location>
</feature>
<evidence type="ECO:0000256" key="1">
    <source>
        <dbReference type="SAM" id="Phobius"/>
    </source>
</evidence>
<feature type="transmembrane region" description="Helical" evidence="1">
    <location>
        <begin position="240"/>
        <end position="263"/>
    </location>
</feature>
<organism evidence="2 3">
    <name type="scientific">Cognatiyoonia sediminum</name>
    <dbReference type="NCBI Taxonomy" id="1508389"/>
    <lineage>
        <taxon>Bacteria</taxon>
        <taxon>Pseudomonadati</taxon>
        <taxon>Pseudomonadota</taxon>
        <taxon>Alphaproteobacteria</taxon>
        <taxon>Rhodobacterales</taxon>
        <taxon>Paracoccaceae</taxon>
        <taxon>Cognatiyoonia</taxon>
    </lineage>
</organism>
<dbReference type="AlphaFoldDB" id="A0A1M5NM53"/>
<accession>A0A1M5NM53</accession>
<dbReference type="InterPro" id="IPR010640">
    <property type="entry name" value="Low_temperature_requirement_A"/>
</dbReference>